<dbReference type="Pfam" id="PF00005">
    <property type="entry name" value="ABC_tran"/>
    <property type="match status" value="1"/>
</dbReference>
<evidence type="ECO:0000313" key="6">
    <source>
        <dbReference type="Proteomes" id="UP000199651"/>
    </source>
</evidence>
<accession>A0A1H0W663</accession>
<evidence type="ECO:0000313" key="5">
    <source>
        <dbReference type="EMBL" id="SDP86088.1"/>
    </source>
</evidence>
<dbReference type="GO" id="GO:0005524">
    <property type="term" value="F:ATP binding"/>
    <property type="evidence" value="ECO:0007669"/>
    <property type="project" value="UniProtKB-KW"/>
</dbReference>
<dbReference type="InterPro" id="IPR017871">
    <property type="entry name" value="ABC_transporter-like_CS"/>
</dbReference>
<dbReference type="AlphaFoldDB" id="A0A1H0W663"/>
<dbReference type="EMBL" id="FNJB01000018">
    <property type="protein sequence ID" value="SDP86088.1"/>
    <property type="molecule type" value="Genomic_DNA"/>
</dbReference>
<dbReference type="OrthoDB" id="9802264at2"/>
<dbReference type="InterPro" id="IPR040582">
    <property type="entry name" value="OB_MalK-like"/>
</dbReference>
<evidence type="ECO:0000256" key="1">
    <source>
        <dbReference type="ARBA" id="ARBA00022448"/>
    </source>
</evidence>
<keyword evidence="2" id="KW-0547">Nucleotide-binding</keyword>
<dbReference type="STRING" id="504798.SAMN05421871_1177"/>
<sequence>MAQVSFDSASRVYAGSPPVRAVDRLDLSIEDGEFLVLVGPSGSGKSTALRMLAGLEDVDEGTIRIGDRDVTHVPPKGRDIAMVFQSYALYPHMTVAQNMGFALKLQGLPKTTITEKVAEAAKLLDLEKYLDRKPKALSGGQRQRVAMGRAIVRDPAVFLMDEPLSNLDAKLRVETRANIAALQRRLGTTTIYVTHDQVEAMTMGHRVAVLKDGLLQQCDTPRALYDRPANAFVAGFIGSPAMNLLTLPVHDGSMRLGGADIPLPRAVGSGVDTVTAGIRPESLELAPTGTENGVSLVVELVEELGADALVHAAIQDDPNTPRVVMRVDGRTPPALAQTITATLRHPEEIHLFDATTGERLD</sequence>
<dbReference type="GO" id="GO:0140359">
    <property type="term" value="F:ABC-type transporter activity"/>
    <property type="evidence" value="ECO:0007669"/>
    <property type="project" value="InterPro"/>
</dbReference>
<dbReference type="Gene3D" id="2.40.50.100">
    <property type="match status" value="1"/>
</dbReference>
<dbReference type="InterPro" id="IPR003439">
    <property type="entry name" value="ABC_transporter-like_ATP-bd"/>
</dbReference>
<dbReference type="PANTHER" id="PTHR43875:SF1">
    <property type="entry name" value="OSMOPROTECTIVE COMPOUNDS UPTAKE ATP-BINDING PROTEIN GGTA"/>
    <property type="match status" value="1"/>
</dbReference>
<dbReference type="InterPro" id="IPR003593">
    <property type="entry name" value="AAA+_ATPase"/>
</dbReference>
<dbReference type="Gene3D" id="3.40.50.300">
    <property type="entry name" value="P-loop containing nucleotide triphosphate hydrolases"/>
    <property type="match status" value="1"/>
</dbReference>
<evidence type="ECO:0000256" key="3">
    <source>
        <dbReference type="ARBA" id="ARBA00022840"/>
    </source>
</evidence>
<keyword evidence="1" id="KW-0813">Transport</keyword>
<gene>
    <name evidence="5" type="ORF">SAMN05192558_1187</name>
</gene>
<dbReference type="SMART" id="SM00382">
    <property type="entry name" value="AAA"/>
    <property type="match status" value="1"/>
</dbReference>
<evidence type="ECO:0000259" key="4">
    <source>
        <dbReference type="PROSITE" id="PS50893"/>
    </source>
</evidence>
<dbReference type="GO" id="GO:0008643">
    <property type="term" value="P:carbohydrate transport"/>
    <property type="evidence" value="ECO:0007669"/>
    <property type="project" value="InterPro"/>
</dbReference>
<dbReference type="Proteomes" id="UP000199651">
    <property type="component" value="Unassembled WGS sequence"/>
</dbReference>
<dbReference type="InterPro" id="IPR015855">
    <property type="entry name" value="ABC_transpr_MalK-like"/>
</dbReference>
<evidence type="ECO:0000256" key="2">
    <source>
        <dbReference type="ARBA" id="ARBA00022741"/>
    </source>
</evidence>
<organism evidence="5 6">
    <name type="scientific">Actinokineospora alba</name>
    <dbReference type="NCBI Taxonomy" id="504798"/>
    <lineage>
        <taxon>Bacteria</taxon>
        <taxon>Bacillati</taxon>
        <taxon>Actinomycetota</taxon>
        <taxon>Actinomycetes</taxon>
        <taxon>Pseudonocardiales</taxon>
        <taxon>Pseudonocardiaceae</taxon>
        <taxon>Actinokineospora</taxon>
    </lineage>
</organism>
<keyword evidence="6" id="KW-1185">Reference proteome</keyword>
<dbReference type="PROSITE" id="PS00211">
    <property type="entry name" value="ABC_TRANSPORTER_1"/>
    <property type="match status" value="1"/>
</dbReference>
<dbReference type="SUPFAM" id="SSF52540">
    <property type="entry name" value="P-loop containing nucleoside triphosphate hydrolases"/>
    <property type="match status" value="1"/>
</dbReference>
<dbReference type="NCBIfam" id="NF008653">
    <property type="entry name" value="PRK11650.1"/>
    <property type="match status" value="1"/>
</dbReference>
<dbReference type="InterPro" id="IPR027417">
    <property type="entry name" value="P-loop_NTPase"/>
</dbReference>
<dbReference type="GO" id="GO:0016887">
    <property type="term" value="F:ATP hydrolysis activity"/>
    <property type="evidence" value="ECO:0007669"/>
    <property type="project" value="InterPro"/>
</dbReference>
<name>A0A1H0W663_9PSEU</name>
<keyword evidence="3 5" id="KW-0067">ATP-binding</keyword>
<dbReference type="GO" id="GO:0055052">
    <property type="term" value="C:ATP-binding cassette (ABC) transporter complex, substrate-binding subunit-containing"/>
    <property type="evidence" value="ECO:0007669"/>
    <property type="project" value="TreeGrafter"/>
</dbReference>
<dbReference type="PANTHER" id="PTHR43875">
    <property type="entry name" value="MALTODEXTRIN IMPORT ATP-BINDING PROTEIN MSMX"/>
    <property type="match status" value="1"/>
</dbReference>
<dbReference type="InterPro" id="IPR008995">
    <property type="entry name" value="Mo/tungstate-bd_C_term_dom"/>
</dbReference>
<dbReference type="SUPFAM" id="SSF50331">
    <property type="entry name" value="MOP-like"/>
    <property type="match status" value="1"/>
</dbReference>
<protein>
    <submittedName>
        <fullName evidence="5">Carbohydrate ABC transporter ATP-binding protein, CUT1 family</fullName>
    </submittedName>
</protein>
<dbReference type="CDD" id="cd03301">
    <property type="entry name" value="ABC_MalK_N"/>
    <property type="match status" value="1"/>
</dbReference>
<reference evidence="6" key="1">
    <citation type="submission" date="2016-10" db="EMBL/GenBank/DDBJ databases">
        <authorList>
            <person name="Varghese N."/>
            <person name="Submissions S."/>
        </authorList>
    </citation>
    <scope>NUCLEOTIDE SEQUENCE [LARGE SCALE GENOMIC DNA]</scope>
    <source>
        <strain evidence="6">IBRC-M 10655</strain>
    </source>
</reference>
<dbReference type="PROSITE" id="PS50893">
    <property type="entry name" value="ABC_TRANSPORTER_2"/>
    <property type="match status" value="1"/>
</dbReference>
<dbReference type="InterPro" id="IPR012340">
    <property type="entry name" value="NA-bd_OB-fold"/>
</dbReference>
<dbReference type="FunFam" id="3.40.50.300:FF:000042">
    <property type="entry name" value="Maltose/maltodextrin ABC transporter, ATP-binding protein"/>
    <property type="match status" value="1"/>
</dbReference>
<dbReference type="Gene3D" id="2.40.50.140">
    <property type="entry name" value="Nucleic acid-binding proteins"/>
    <property type="match status" value="1"/>
</dbReference>
<proteinExistence type="predicted"/>
<dbReference type="RefSeq" id="WP_091383552.1">
    <property type="nucleotide sequence ID" value="NZ_FNDV01000017.1"/>
</dbReference>
<feature type="domain" description="ABC transporter" evidence="4">
    <location>
        <begin position="4"/>
        <end position="237"/>
    </location>
</feature>
<dbReference type="InterPro" id="IPR047641">
    <property type="entry name" value="ABC_transpr_MalK/UgpC-like"/>
</dbReference>
<dbReference type="Pfam" id="PF17912">
    <property type="entry name" value="OB_MalK"/>
    <property type="match status" value="1"/>
</dbReference>